<accession>A0A183J403</accession>
<comment type="subunit">
    <text evidence="11">Component of the oligosaccharyltransferase (OST) complex.</text>
</comment>
<evidence type="ECO:0000256" key="3">
    <source>
        <dbReference type="ARBA" id="ARBA00004922"/>
    </source>
</evidence>
<reference evidence="12 13" key="2">
    <citation type="submission" date="2018-11" db="EMBL/GenBank/DDBJ databases">
        <authorList>
            <consortium name="Pathogen Informatics"/>
        </authorList>
    </citation>
    <scope>NUCLEOTIDE SEQUENCE [LARGE SCALE GENOMIC DNA]</scope>
</reference>
<keyword evidence="6 11" id="KW-0812">Transmembrane</keyword>
<dbReference type="AlphaFoldDB" id="A0A183J403"/>
<comment type="similarity">
    <text evidence="4 11">Belongs to the OST1 family.</text>
</comment>
<keyword evidence="7" id="KW-0732">Signal</keyword>
<dbReference type="EMBL" id="UZAM01014308">
    <property type="protein sequence ID" value="VDP33165.1"/>
    <property type="molecule type" value="Genomic_DNA"/>
</dbReference>
<protein>
    <recommendedName>
        <fullName evidence="5 11">Dolichyl-diphosphooligosaccharide--protein glycosyltransferase subunit 1</fullName>
    </recommendedName>
</protein>
<keyword evidence="10 11" id="KW-0472">Membrane</keyword>
<evidence type="ECO:0000256" key="1">
    <source>
        <dbReference type="ARBA" id="ARBA00002791"/>
    </source>
</evidence>
<evidence type="ECO:0000313" key="12">
    <source>
        <dbReference type="EMBL" id="VDP33165.1"/>
    </source>
</evidence>
<dbReference type="GO" id="GO:0008250">
    <property type="term" value="C:oligosaccharyltransferase complex"/>
    <property type="evidence" value="ECO:0007669"/>
    <property type="project" value="UniProtKB-UniRule"/>
</dbReference>
<evidence type="ECO:0000256" key="10">
    <source>
        <dbReference type="ARBA" id="ARBA00023136"/>
    </source>
</evidence>
<evidence type="ECO:0000256" key="6">
    <source>
        <dbReference type="ARBA" id="ARBA00022692"/>
    </source>
</evidence>
<dbReference type="Proteomes" id="UP000270296">
    <property type="component" value="Unassembled WGS sequence"/>
</dbReference>
<evidence type="ECO:0000256" key="9">
    <source>
        <dbReference type="ARBA" id="ARBA00022989"/>
    </source>
</evidence>
<keyword evidence="8 11" id="KW-0256">Endoplasmic reticulum</keyword>
<comment type="pathway">
    <text evidence="3 11">Protein modification; protein glycosylation.</text>
</comment>
<name>A0A183J403_9BILA</name>
<keyword evidence="9 11" id="KW-1133">Transmembrane helix</keyword>
<evidence type="ECO:0000256" key="11">
    <source>
        <dbReference type="RuleBase" id="RU361143"/>
    </source>
</evidence>
<comment type="function">
    <text evidence="1 11">Subunit of the oligosaccharyl transferase (OST) complex that catalyzes the initial transfer of a defined glycan (Glc(3)Man(9)GlcNAc(2) in eukaryotes) from the lipid carrier dolichol-pyrophosphate to an asparagine residue within an Asn-X-Ser/Thr consensus motif in nascent polypeptide chains, the first step in protein N-glycosylation. N-glycosylation occurs cotranslationally and the complex associates with the Sec61 complex at the channel-forming translocon complex that mediates protein translocation across the endoplasmic reticulum (ER). All subunits are required for a maximal enzyme activity.</text>
</comment>
<keyword evidence="13" id="KW-1185">Reference proteome</keyword>
<organism evidence="14">
    <name type="scientific">Soboliphyme baturini</name>
    <dbReference type="NCBI Taxonomy" id="241478"/>
    <lineage>
        <taxon>Eukaryota</taxon>
        <taxon>Metazoa</taxon>
        <taxon>Ecdysozoa</taxon>
        <taxon>Nematoda</taxon>
        <taxon>Enoplea</taxon>
        <taxon>Dorylaimia</taxon>
        <taxon>Dioctophymatida</taxon>
        <taxon>Dioctophymatoidea</taxon>
        <taxon>Soboliphymatidae</taxon>
        <taxon>Soboliphyme</taxon>
    </lineage>
</organism>
<dbReference type="OrthoDB" id="310030at2759"/>
<dbReference type="InterPro" id="IPR007676">
    <property type="entry name" value="Ribophorin_I"/>
</dbReference>
<gene>
    <name evidence="12" type="ORF">SBAD_LOCUS10601</name>
</gene>
<dbReference type="PANTHER" id="PTHR21049:SF0">
    <property type="entry name" value="DOLICHYL-DIPHOSPHOOLIGOSACCHARIDE--PROTEIN GLYCOSYLTRANSFERASE SUBUNIT 1"/>
    <property type="match status" value="1"/>
</dbReference>
<evidence type="ECO:0000256" key="8">
    <source>
        <dbReference type="ARBA" id="ARBA00022824"/>
    </source>
</evidence>
<dbReference type="PANTHER" id="PTHR21049">
    <property type="entry name" value="RIBOPHORIN I"/>
    <property type="match status" value="1"/>
</dbReference>
<evidence type="ECO:0000313" key="14">
    <source>
        <dbReference type="WBParaSite" id="SBAD_0001097101-mRNA-1"/>
    </source>
</evidence>
<proteinExistence type="inferred from homology"/>
<evidence type="ECO:0000256" key="4">
    <source>
        <dbReference type="ARBA" id="ARBA00008905"/>
    </source>
</evidence>
<sequence>MLQPFPTHIMQKDQQYVVFNGNLYFFSPYTVKKQSLHVKLSAGALEYYSKQVQPVRRNGTTLVYGSYENVGPYSKSPLRVHYENNSPFLVVKNIERVIEVSHWGNIAVEEKLQIVHEGAQLIGPFSRLDFQRDFREKMPCVRQLKTVLPASAAHVYYRDEIGNVSTSHMRVLDDAVELIFEPRFPLFGGWKTDYVIGYNVPTYEYLYSSGSRFGLKMRFVDHIFDSFVADSVTVKIILPEGSSDFNFKCPYDVVKGPLEYHFTYLDSSGRPVITAHKSNVVENHIQSFELFYSWDRTLIYREPAMVVIACFLLFFVVIVWVRLDFTIVEDRVAESRVKLSAIMDNITSLHNQRSADYESYIDLVNKLKVDKDLAHFNSAKKKIENDFKLQNQQISDLHAQLKAESAEAAEKVNEMQRLDRSIKEVISNWATAVERFVVGKGSKQLMTDLEKNLRLKMDETAEKIGHLLYSI</sequence>
<feature type="transmembrane region" description="Helical" evidence="11">
    <location>
        <begin position="304"/>
        <end position="323"/>
    </location>
</feature>
<evidence type="ECO:0000256" key="5">
    <source>
        <dbReference type="ARBA" id="ARBA00017611"/>
    </source>
</evidence>
<comment type="subcellular location">
    <subcellularLocation>
        <location evidence="2 11">Endoplasmic reticulum membrane</location>
        <topology evidence="2 11">Single-pass type I membrane protein</topology>
    </subcellularLocation>
</comment>
<dbReference type="Pfam" id="PF04597">
    <property type="entry name" value="Ribophorin_I"/>
    <property type="match status" value="1"/>
</dbReference>
<reference evidence="14" key="1">
    <citation type="submission" date="2016-06" db="UniProtKB">
        <authorList>
            <consortium name="WormBaseParasite"/>
        </authorList>
    </citation>
    <scope>IDENTIFICATION</scope>
</reference>
<evidence type="ECO:0000313" key="13">
    <source>
        <dbReference type="Proteomes" id="UP000270296"/>
    </source>
</evidence>
<evidence type="ECO:0000256" key="2">
    <source>
        <dbReference type="ARBA" id="ARBA00004115"/>
    </source>
</evidence>
<evidence type="ECO:0000256" key="7">
    <source>
        <dbReference type="ARBA" id="ARBA00022729"/>
    </source>
</evidence>
<dbReference type="WBParaSite" id="SBAD_0001097101-mRNA-1">
    <property type="protein sequence ID" value="SBAD_0001097101-mRNA-1"/>
    <property type="gene ID" value="SBAD_0001097101"/>
</dbReference>
<dbReference type="UniPathway" id="UPA00378"/>
<dbReference type="GO" id="GO:0018279">
    <property type="term" value="P:protein N-linked glycosylation via asparagine"/>
    <property type="evidence" value="ECO:0007669"/>
    <property type="project" value="TreeGrafter"/>
</dbReference>